<dbReference type="EMBL" id="CP098401">
    <property type="protein sequence ID" value="URW74736.1"/>
    <property type="molecule type" value="Genomic_DNA"/>
</dbReference>
<organism evidence="3 4">
    <name type="scientific">Sphingomonas donggukensis</name>
    <dbReference type="NCBI Taxonomy" id="2949093"/>
    <lineage>
        <taxon>Bacteria</taxon>
        <taxon>Pseudomonadati</taxon>
        <taxon>Pseudomonadota</taxon>
        <taxon>Alphaproteobacteria</taxon>
        <taxon>Sphingomonadales</taxon>
        <taxon>Sphingomonadaceae</taxon>
        <taxon>Sphingomonas</taxon>
    </lineage>
</organism>
<dbReference type="InterPro" id="IPR000782">
    <property type="entry name" value="FAS1_domain"/>
</dbReference>
<dbReference type="Pfam" id="PF02469">
    <property type="entry name" value="Fasciclin"/>
    <property type="match status" value="1"/>
</dbReference>
<dbReference type="Gene3D" id="2.30.180.10">
    <property type="entry name" value="FAS1 domain"/>
    <property type="match status" value="1"/>
</dbReference>
<dbReference type="SUPFAM" id="SSF82153">
    <property type="entry name" value="FAS1 domain"/>
    <property type="match status" value="1"/>
</dbReference>
<sequence>MKHSLTRAALCGIIIAAAPSPTLAQNGSRGAAAMDARKSIVENLTNSADHTTLVKILKAAGLIDTLSGPGPYTIFAPTNAAFLALNSGAIDMTANMLRPEAKAMTAAIMANHVVAGRITLKDIIAKAKRNAGVATYVTLGGATLQFKKFGDVWVVLSGQHTPQIIRSDIAQSNDILHDVDALIGV</sequence>
<evidence type="ECO:0000313" key="4">
    <source>
        <dbReference type="Proteomes" id="UP001055580"/>
    </source>
</evidence>
<dbReference type="PANTHER" id="PTHR10900:SF77">
    <property type="entry name" value="FI19380P1"/>
    <property type="match status" value="1"/>
</dbReference>
<dbReference type="PANTHER" id="PTHR10900">
    <property type="entry name" value="PERIOSTIN-RELATED"/>
    <property type="match status" value="1"/>
</dbReference>
<dbReference type="InterPro" id="IPR036378">
    <property type="entry name" value="FAS1_dom_sf"/>
</dbReference>
<dbReference type="RefSeq" id="WP_250749627.1">
    <property type="nucleotide sequence ID" value="NZ_CP098401.1"/>
</dbReference>
<evidence type="ECO:0000259" key="2">
    <source>
        <dbReference type="PROSITE" id="PS50213"/>
    </source>
</evidence>
<dbReference type="PROSITE" id="PS50213">
    <property type="entry name" value="FAS1"/>
    <property type="match status" value="1"/>
</dbReference>
<evidence type="ECO:0000313" key="3">
    <source>
        <dbReference type="EMBL" id="URW74736.1"/>
    </source>
</evidence>
<proteinExistence type="predicted"/>
<reference evidence="3" key="1">
    <citation type="submission" date="2022-05" db="EMBL/GenBank/DDBJ databases">
        <title>Sphingomonas sp. strain RMG20 Genome sequencing and assembly.</title>
        <authorList>
            <person name="Kim I."/>
        </authorList>
    </citation>
    <scope>NUCLEOTIDE SEQUENCE</scope>
    <source>
        <strain evidence="3">RMG20</strain>
    </source>
</reference>
<keyword evidence="4" id="KW-1185">Reference proteome</keyword>
<keyword evidence="1" id="KW-0732">Signal</keyword>
<evidence type="ECO:0000256" key="1">
    <source>
        <dbReference type="SAM" id="SignalP"/>
    </source>
</evidence>
<feature type="chain" id="PRO_5045071179" evidence="1">
    <location>
        <begin position="25"/>
        <end position="185"/>
    </location>
</feature>
<name>A0ABY4TW29_9SPHN</name>
<feature type="domain" description="FAS1" evidence="2">
    <location>
        <begin position="37"/>
        <end position="183"/>
    </location>
</feature>
<gene>
    <name evidence="3" type="ORF">M9980_09125</name>
</gene>
<dbReference type="SMART" id="SM00554">
    <property type="entry name" value="FAS1"/>
    <property type="match status" value="1"/>
</dbReference>
<dbReference type="Proteomes" id="UP001055580">
    <property type="component" value="Chromosome"/>
</dbReference>
<accession>A0ABY4TW29</accession>
<protein>
    <submittedName>
        <fullName evidence="3">Fasciclin domain-containing protein</fullName>
    </submittedName>
</protein>
<feature type="signal peptide" evidence="1">
    <location>
        <begin position="1"/>
        <end position="24"/>
    </location>
</feature>
<dbReference type="InterPro" id="IPR050904">
    <property type="entry name" value="Adhesion/Biosynth-related"/>
</dbReference>